<feature type="binding site" evidence="9">
    <location>
        <begin position="272"/>
        <end position="279"/>
    </location>
    <ligand>
        <name>FAD</name>
        <dbReference type="ChEBI" id="CHEBI:57692"/>
    </ligand>
</feature>
<dbReference type="InterPro" id="IPR029035">
    <property type="entry name" value="DHS-like_NAD/FAD-binding_dom"/>
</dbReference>
<reference evidence="11 12" key="1">
    <citation type="submission" date="2020-02" db="EMBL/GenBank/DDBJ databases">
        <title>Genomic and physiological characterization of two novel Nitrospinaceae genera.</title>
        <authorList>
            <person name="Mueller A.J."/>
            <person name="Jung M.-Y."/>
            <person name="Strachan C.R."/>
            <person name="Herbold C.W."/>
            <person name="Kirkegaard R.H."/>
            <person name="Daims H."/>
        </authorList>
    </citation>
    <scope>NUCLEOTIDE SEQUENCE [LARGE SCALE GENOMIC DNA]</scope>
    <source>
        <strain evidence="11">EB</strain>
    </source>
</reference>
<dbReference type="PANTHER" id="PTHR43153:SF1">
    <property type="entry name" value="ELECTRON TRANSFER FLAVOPROTEIN SUBUNIT ALPHA, MITOCHONDRIAL"/>
    <property type="match status" value="1"/>
</dbReference>
<dbReference type="GO" id="GO:0009055">
    <property type="term" value="F:electron transfer activity"/>
    <property type="evidence" value="ECO:0007669"/>
    <property type="project" value="InterPro"/>
</dbReference>
<dbReference type="CDD" id="cd01715">
    <property type="entry name" value="ETF_alpha"/>
    <property type="match status" value="1"/>
</dbReference>
<feature type="binding site" evidence="9">
    <location>
        <position position="293"/>
    </location>
    <ligand>
        <name>FAD</name>
        <dbReference type="ChEBI" id="CHEBI:57692"/>
    </ligand>
</feature>
<proteinExistence type="inferred from homology"/>
<comment type="cofactor">
    <cofactor evidence="9">
        <name>FAD</name>
        <dbReference type="ChEBI" id="CHEBI:57692"/>
    </cofactor>
    <text evidence="9">Binds 1 FAD per dimer.</text>
</comment>
<comment type="function">
    <text evidence="6">The electron transfer flavoprotein serves as a specific electron acceptor for other dehydrogenases. It transfers the electrons to the main respiratory chain via ETF-ubiquinone oxidoreductase (ETF dehydrogenase).</text>
</comment>
<keyword evidence="2" id="KW-0813">Transport</keyword>
<evidence type="ECO:0000256" key="9">
    <source>
        <dbReference type="PIRSR" id="PIRSR000089-1"/>
    </source>
</evidence>
<evidence type="ECO:0000256" key="6">
    <source>
        <dbReference type="ARBA" id="ARBA00025649"/>
    </source>
</evidence>
<dbReference type="EMBL" id="CP048685">
    <property type="protein sequence ID" value="QPJ61494.1"/>
    <property type="molecule type" value="Genomic_DNA"/>
</dbReference>
<name>A0A7T0BUX3_9BACT</name>
<sequence length="329" mass="35188">MSEKKDVWVIIERTGADIKGVSLEALNAARNLAEQTGGQVVGVVLCAEPDAINKSLENSGVDQVRILTNAGLEDYSPLAYREVLTPLISQAPPFCVLMGATNHGKELMPALATSLNSGCITDCNQISYDSGRIAVRRSTYSGKAISTLTFDSPPPYFITIRPNQFRGEVQVASSPEVKQESVELSESTARLKLTERKVEGGRRDITEAQVVVSGGMGMQGPENFKMLEDLADLVQGAVGASRPVVDEGWRPYSNQVGQTGRTVSPNLYIACGISGAVQHLAGMSSSQCIVAINKDGDAPIYDVADYGIVGDALEIVPVLTEEIRKITQN</sequence>
<dbReference type="InterPro" id="IPR018206">
    <property type="entry name" value="ETF_asu_C_CS"/>
</dbReference>
<evidence type="ECO:0000256" key="8">
    <source>
        <dbReference type="ARBA" id="ARBA00079299"/>
    </source>
</evidence>
<dbReference type="PANTHER" id="PTHR43153">
    <property type="entry name" value="ELECTRON TRANSFER FLAVOPROTEIN ALPHA"/>
    <property type="match status" value="1"/>
</dbReference>
<dbReference type="InterPro" id="IPR014730">
    <property type="entry name" value="ETF_a/b_N"/>
</dbReference>
<dbReference type="GO" id="GO:0033539">
    <property type="term" value="P:fatty acid beta-oxidation using acyl-CoA dehydrogenase"/>
    <property type="evidence" value="ECO:0007669"/>
    <property type="project" value="TreeGrafter"/>
</dbReference>
<dbReference type="AlphaFoldDB" id="A0A7T0BUX3"/>
<evidence type="ECO:0000313" key="11">
    <source>
        <dbReference type="EMBL" id="QPJ61494.1"/>
    </source>
</evidence>
<dbReference type="SMART" id="SM00893">
    <property type="entry name" value="ETF"/>
    <property type="match status" value="1"/>
</dbReference>
<dbReference type="GO" id="GO:0050660">
    <property type="term" value="F:flavin adenine dinucleotide binding"/>
    <property type="evidence" value="ECO:0007669"/>
    <property type="project" value="InterPro"/>
</dbReference>
<organism evidence="11 12">
    <name type="scientific">Candidatus Nitronauta litoralis</name>
    <dbReference type="NCBI Taxonomy" id="2705533"/>
    <lineage>
        <taxon>Bacteria</taxon>
        <taxon>Pseudomonadati</taxon>
        <taxon>Nitrospinota/Tectimicrobiota group</taxon>
        <taxon>Nitrospinota</taxon>
        <taxon>Nitrospinia</taxon>
        <taxon>Nitrospinales</taxon>
        <taxon>Nitrospinaceae</taxon>
        <taxon>Candidatus Nitronauta</taxon>
    </lineage>
</organism>
<feature type="binding site" evidence="9">
    <location>
        <begin position="255"/>
        <end position="259"/>
    </location>
    <ligand>
        <name>FAD</name>
        <dbReference type="ChEBI" id="CHEBI:57692"/>
    </ligand>
</feature>
<dbReference type="Proteomes" id="UP000594688">
    <property type="component" value="Chromosome"/>
</dbReference>
<dbReference type="InterPro" id="IPR001308">
    <property type="entry name" value="ETF_a/FixB"/>
</dbReference>
<gene>
    <name evidence="11" type="ORF">G3M70_06165</name>
</gene>
<dbReference type="Pfam" id="PF01012">
    <property type="entry name" value="ETF"/>
    <property type="match status" value="1"/>
</dbReference>
<dbReference type="PIRSF" id="PIRSF000089">
    <property type="entry name" value="Electra_flavoP_a"/>
    <property type="match status" value="1"/>
</dbReference>
<evidence type="ECO:0000256" key="4">
    <source>
        <dbReference type="ARBA" id="ARBA00022827"/>
    </source>
</evidence>
<dbReference type="PROSITE" id="PS00696">
    <property type="entry name" value="ETF_ALPHA"/>
    <property type="match status" value="1"/>
</dbReference>
<protein>
    <recommendedName>
        <fullName evidence="7">Electron transfer flavoprotein subunit alpha</fullName>
    </recommendedName>
    <alternativeName>
        <fullName evidence="8">Electron transfer flavoprotein large subunit</fullName>
    </alternativeName>
</protein>
<dbReference type="Gene3D" id="3.40.50.620">
    <property type="entry name" value="HUPs"/>
    <property type="match status" value="1"/>
</dbReference>
<dbReference type="SUPFAM" id="SSF52402">
    <property type="entry name" value="Adenine nucleotide alpha hydrolases-like"/>
    <property type="match status" value="1"/>
</dbReference>
<keyword evidence="5" id="KW-0249">Electron transport</keyword>
<dbReference type="InterPro" id="IPR033947">
    <property type="entry name" value="ETF_alpha_N"/>
</dbReference>
<evidence type="ECO:0000313" key="12">
    <source>
        <dbReference type="Proteomes" id="UP000594688"/>
    </source>
</evidence>
<feature type="binding site" evidence="9">
    <location>
        <begin position="241"/>
        <end position="242"/>
    </location>
    <ligand>
        <name>FAD</name>
        <dbReference type="ChEBI" id="CHEBI:57692"/>
    </ligand>
</feature>
<dbReference type="Gene3D" id="3.40.50.1220">
    <property type="entry name" value="TPP-binding domain"/>
    <property type="match status" value="1"/>
</dbReference>
<evidence type="ECO:0000256" key="2">
    <source>
        <dbReference type="ARBA" id="ARBA00022448"/>
    </source>
</evidence>
<evidence type="ECO:0000256" key="7">
    <source>
        <dbReference type="ARBA" id="ARBA00068674"/>
    </source>
</evidence>
<dbReference type="InterPro" id="IPR014729">
    <property type="entry name" value="Rossmann-like_a/b/a_fold"/>
</dbReference>
<dbReference type="Pfam" id="PF00766">
    <property type="entry name" value="ETF_alpha"/>
    <property type="match status" value="1"/>
</dbReference>
<evidence type="ECO:0000259" key="10">
    <source>
        <dbReference type="SMART" id="SM00893"/>
    </source>
</evidence>
<dbReference type="KEGG" id="nli:G3M70_06165"/>
<evidence type="ECO:0000256" key="3">
    <source>
        <dbReference type="ARBA" id="ARBA00022630"/>
    </source>
</evidence>
<comment type="similarity">
    <text evidence="1">Belongs to the ETF alpha-subunit/FixB family.</text>
</comment>
<keyword evidence="3" id="KW-0285">Flavoprotein</keyword>
<dbReference type="InterPro" id="IPR014731">
    <property type="entry name" value="ETF_asu_C"/>
</dbReference>
<evidence type="ECO:0000256" key="5">
    <source>
        <dbReference type="ARBA" id="ARBA00022982"/>
    </source>
</evidence>
<dbReference type="SUPFAM" id="SSF52467">
    <property type="entry name" value="DHS-like NAD/FAD-binding domain"/>
    <property type="match status" value="1"/>
</dbReference>
<evidence type="ECO:0000256" key="1">
    <source>
        <dbReference type="ARBA" id="ARBA00005817"/>
    </source>
</evidence>
<accession>A0A7T0BUX3</accession>
<dbReference type="FunFam" id="3.40.50.1220:FF:000001">
    <property type="entry name" value="Electron transfer flavoprotein, alpha subunit"/>
    <property type="match status" value="1"/>
</dbReference>
<keyword evidence="4 9" id="KW-0274">FAD</keyword>
<feature type="domain" description="Electron transfer flavoprotein alpha/beta-subunit N-terminal" evidence="10">
    <location>
        <begin position="7"/>
        <end position="193"/>
    </location>
</feature>